<dbReference type="EMBL" id="JAAXLA010000037">
    <property type="protein sequence ID" value="NMH99527.1"/>
    <property type="molecule type" value="Genomic_DNA"/>
</dbReference>
<accession>A0ABX1SF48</accession>
<organism evidence="1 2">
    <name type="scientific">Pseudonocardia acidicola</name>
    <dbReference type="NCBI Taxonomy" id="2724939"/>
    <lineage>
        <taxon>Bacteria</taxon>
        <taxon>Bacillati</taxon>
        <taxon>Actinomycetota</taxon>
        <taxon>Actinomycetes</taxon>
        <taxon>Pseudonocardiales</taxon>
        <taxon>Pseudonocardiaceae</taxon>
        <taxon>Pseudonocardia</taxon>
    </lineage>
</organism>
<evidence type="ECO:0000313" key="1">
    <source>
        <dbReference type="EMBL" id="NMH99527.1"/>
    </source>
</evidence>
<dbReference type="RefSeq" id="WP_169383009.1">
    <property type="nucleotide sequence ID" value="NZ_JAAXLA010000037.1"/>
</dbReference>
<proteinExistence type="predicted"/>
<sequence length="59" mass="6580">MSADHDYSGDYGYDLLDEVRAALQLPSPRGSVLPVHGGRVPRRELYSNGDYGYDQAHEL</sequence>
<reference evidence="1 2" key="1">
    <citation type="submission" date="2020-04" db="EMBL/GenBank/DDBJ databases">
        <authorList>
            <person name="Klaysubun C."/>
            <person name="Duangmal K."/>
            <person name="Lipun K."/>
        </authorList>
    </citation>
    <scope>NUCLEOTIDE SEQUENCE [LARGE SCALE GENOMIC DNA]</scope>
    <source>
        <strain evidence="1 2">K10HN5</strain>
    </source>
</reference>
<keyword evidence="2" id="KW-1185">Reference proteome</keyword>
<protein>
    <submittedName>
        <fullName evidence="1">Uncharacterized protein</fullName>
    </submittedName>
</protein>
<comment type="caution">
    <text evidence="1">The sequence shown here is derived from an EMBL/GenBank/DDBJ whole genome shotgun (WGS) entry which is preliminary data.</text>
</comment>
<evidence type="ECO:0000313" key="2">
    <source>
        <dbReference type="Proteomes" id="UP000820669"/>
    </source>
</evidence>
<gene>
    <name evidence="1" type="ORF">HF526_19730</name>
</gene>
<name>A0ABX1SF48_9PSEU</name>
<dbReference type="Proteomes" id="UP000820669">
    <property type="component" value="Unassembled WGS sequence"/>
</dbReference>